<protein>
    <submittedName>
        <fullName evidence="1">Uncharacterized protein</fullName>
    </submittedName>
</protein>
<evidence type="ECO:0000313" key="1">
    <source>
        <dbReference type="EMBL" id="MTJ44368.1"/>
    </source>
</evidence>
<evidence type="ECO:0000313" key="2">
    <source>
        <dbReference type="Proteomes" id="UP001517388"/>
    </source>
</evidence>
<keyword evidence="2" id="KW-1185">Reference proteome</keyword>
<sequence length="80" mass="9184">MVSLQHFRNYQLPILKIMDILIQTKSSPKSQQTTIKQHPENPQILDILIQTKSSPKSQQTTIKQHPEKSQIPTNNHPTTS</sequence>
<gene>
    <name evidence="1" type="ORF">FJR39_14755</name>
</gene>
<comment type="caution">
    <text evidence="1">The sequence shown here is derived from an EMBL/GenBank/DDBJ whole genome shotgun (WGS) entry which is preliminary data.</text>
</comment>
<name>A0ACC7S782_DOLFA</name>
<reference evidence="2" key="1">
    <citation type="journal article" date="2020" name="Toxins">
        <title>Phylogenomic Analysis of Secondary Metabolism in the Toxic Cyanobacterial Genera Anabaena, Dolichospermum and Aphanizomenon.</title>
        <authorList>
            <person name="Oesterholm J."/>
            <person name="Popin R.V."/>
            <person name="Fewer D.P."/>
            <person name="Sivonen K."/>
        </authorList>
    </citation>
    <scope>NUCLEOTIDE SEQUENCE [LARGE SCALE GENOMIC DNA]</scope>
    <source>
        <strain evidence="2">UHCC 0037</strain>
    </source>
</reference>
<dbReference type="EMBL" id="VILF01000003">
    <property type="protein sequence ID" value="MTJ44368.1"/>
    <property type="molecule type" value="Genomic_DNA"/>
</dbReference>
<proteinExistence type="predicted"/>
<organism evidence="1 2">
    <name type="scientific">Dolichospermum flos-aquae UHCC 0037</name>
    <dbReference type="NCBI Taxonomy" id="2590026"/>
    <lineage>
        <taxon>Bacteria</taxon>
        <taxon>Bacillati</taxon>
        <taxon>Cyanobacteriota</taxon>
        <taxon>Cyanophyceae</taxon>
        <taxon>Nostocales</taxon>
        <taxon>Aphanizomenonaceae</taxon>
        <taxon>Dolichospermum</taxon>
    </lineage>
</organism>
<dbReference type="Proteomes" id="UP001517388">
    <property type="component" value="Unassembled WGS sequence"/>
</dbReference>
<accession>A0ACC7S782</accession>